<name>A0AAV4P1W3_CAEEX</name>
<evidence type="ECO:0000313" key="1">
    <source>
        <dbReference type="EMBL" id="GIX90018.1"/>
    </source>
</evidence>
<sequence length="84" mass="9681">MTAHGVHLNKLKMLPQECSRSTLLKKRCSHGNEKRLFSDRSEGMENDFLKDSLSSKRMEGTIQKCEASESFRTFMERAAFILLL</sequence>
<reference evidence="1 2" key="1">
    <citation type="submission" date="2021-06" db="EMBL/GenBank/DDBJ databases">
        <title>Caerostris extrusa draft genome.</title>
        <authorList>
            <person name="Kono N."/>
            <person name="Arakawa K."/>
        </authorList>
    </citation>
    <scope>NUCLEOTIDE SEQUENCE [LARGE SCALE GENOMIC DNA]</scope>
</reference>
<dbReference type="AlphaFoldDB" id="A0AAV4P1W3"/>
<organism evidence="1 2">
    <name type="scientific">Caerostris extrusa</name>
    <name type="common">Bark spider</name>
    <name type="synonym">Caerostris bankana</name>
    <dbReference type="NCBI Taxonomy" id="172846"/>
    <lineage>
        <taxon>Eukaryota</taxon>
        <taxon>Metazoa</taxon>
        <taxon>Ecdysozoa</taxon>
        <taxon>Arthropoda</taxon>
        <taxon>Chelicerata</taxon>
        <taxon>Arachnida</taxon>
        <taxon>Araneae</taxon>
        <taxon>Araneomorphae</taxon>
        <taxon>Entelegynae</taxon>
        <taxon>Araneoidea</taxon>
        <taxon>Araneidae</taxon>
        <taxon>Caerostris</taxon>
    </lineage>
</organism>
<accession>A0AAV4P1W3</accession>
<comment type="caution">
    <text evidence="1">The sequence shown here is derived from an EMBL/GenBank/DDBJ whole genome shotgun (WGS) entry which is preliminary data.</text>
</comment>
<evidence type="ECO:0000313" key="2">
    <source>
        <dbReference type="Proteomes" id="UP001054945"/>
    </source>
</evidence>
<keyword evidence="2" id="KW-1185">Reference proteome</keyword>
<gene>
    <name evidence="1" type="ORF">CEXT_222431</name>
</gene>
<dbReference type="Proteomes" id="UP001054945">
    <property type="component" value="Unassembled WGS sequence"/>
</dbReference>
<dbReference type="EMBL" id="BPLR01003907">
    <property type="protein sequence ID" value="GIX90018.1"/>
    <property type="molecule type" value="Genomic_DNA"/>
</dbReference>
<proteinExistence type="predicted"/>
<protein>
    <submittedName>
        <fullName evidence="1">Uncharacterized protein</fullName>
    </submittedName>
</protein>